<proteinExistence type="predicted"/>
<reference evidence="1" key="1">
    <citation type="submission" date="2023-04" db="EMBL/GenBank/DDBJ databases">
        <authorList>
            <consortium name="ELIXIR-Norway"/>
        </authorList>
    </citation>
    <scope>NUCLEOTIDE SEQUENCE [LARGE SCALE GENOMIC DNA]</scope>
</reference>
<evidence type="ECO:0000313" key="1">
    <source>
        <dbReference type="EMBL" id="CAI9153952.1"/>
    </source>
</evidence>
<feature type="non-terminal residue" evidence="1">
    <location>
        <position position="73"/>
    </location>
</feature>
<accession>A0ABN8XX54</accession>
<dbReference type="Proteomes" id="UP001176941">
    <property type="component" value="Chromosome 11"/>
</dbReference>
<evidence type="ECO:0000313" key="2">
    <source>
        <dbReference type="Proteomes" id="UP001176941"/>
    </source>
</evidence>
<protein>
    <submittedName>
        <fullName evidence="1">Uncharacterized protein</fullName>
    </submittedName>
</protein>
<dbReference type="EMBL" id="OX459947">
    <property type="protein sequence ID" value="CAI9153952.1"/>
    <property type="molecule type" value="Genomic_DNA"/>
</dbReference>
<sequence length="73" mass="7137">MGASLLVLGDTAVPVCINPVRGLDHERAMGLGECGLVEEKGGAESWGGAYGGGLPMGGAWAGLRAGPGKFPGG</sequence>
<organism evidence="1 2">
    <name type="scientific">Rangifer tarandus platyrhynchus</name>
    <name type="common">Svalbard reindeer</name>
    <dbReference type="NCBI Taxonomy" id="3082113"/>
    <lineage>
        <taxon>Eukaryota</taxon>
        <taxon>Metazoa</taxon>
        <taxon>Chordata</taxon>
        <taxon>Craniata</taxon>
        <taxon>Vertebrata</taxon>
        <taxon>Euteleostomi</taxon>
        <taxon>Mammalia</taxon>
        <taxon>Eutheria</taxon>
        <taxon>Laurasiatheria</taxon>
        <taxon>Artiodactyla</taxon>
        <taxon>Ruminantia</taxon>
        <taxon>Pecora</taxon>
        <taxon>Cervidae</taxon>
        <taxon>Odocoileinae</taxon>
        <taxon>Rangifer</taxon>
    </lineage>
</organism>
<name>A0ABN8XX54_RANTA</name>
<keyword evidence="2" id="KW-1185">Reference proteome</keyword>
<gene>
    <name evidence="1" type="ORF">MRATA1EN1_LOCUS2914</name>
</gene>